<dbReference type="RefSeq" id="WP_302243241.1">
    <property type="nucleotide sequence ID" value="NZ_JAULJQ010000001.1"/>
</dbReference>
<protein>
    <submittedName>
        <fullName evidence="3">HrgA protein</fullName>
    </submittedName>
</protein>
<accession>A0ABT8T5D3</accession>
<proteinExistence type="predicted"/>
<organism evidence="3 4">
    <name type="scientific">Campylobacter magnus</name>
    <dbReference type="NCBI Taxonomy" id="3026462"/>
    <lineage>
        <taxon>Bacteria</taxon>
        <taxon>Pseudomonadati</taxon>
        <taxon>Campylobacterota</taxon>
        <taxon>Epsilonproteobacteria</taxon>
        <taxon>Campylobacterales</taxon>
        <taxon>Campylobacteraceae</taxon>
        <taxon>Campylobacter</taxon>
    </lineage>
</organism>
<keyword evidence="4" id="KW-1185">Reference proteome</keyword>
<keyword evidence="1" id="KW-0804">Transcription</keyword>
<dbReference type="EMBL" id="JAULJQ010000001">
    <property type="protein sequence ID" value="MDO2408525.1"/>
    <property type="molecule type" value="Genomic_DNA"/>
</dbReference>
<dbReference type="Proteomes" id="UP001171111">
    <property type="component" value="Unassembled WGS sequence"/>
</dbReference>
<sequence length="323" mass="37109">MSKSSRDMSFEATKIVLENKKQAMKLFDIWQEIKANDFFGFGENLGFSGATPEQSFYAAIYMNLKDENSLFEVVNVKPKTIKLKSQVLTKNDEKIIFSPEIKKEQKSSYHERDLHALLSFFVANSAEFDSVYTKTIFHENSTKSTKGADKWLHPDIVGASFSSANLEKELVEYSKKFEKLPIKIYSFEIKKELKLYNLKEYYFQAVSNSSWAHEGYLVALDIENDNELLEAIIRLNTSFGIGVISLNSCEPAQSKIIAQAKNNGKLDMVAANELCVKNRDFKEFLSNICECKPEKMSAYKSWFDKILDDEEIKEYIKEKKIGK</sequence>
<gene>
    <name evidence="3" type="ORF">Q2362_00240</name>
</gene>
<comment type="caution">
    <text evidence="3">The sequence shown here is derived from an EMBL/GenBank/DDBJ whole genome shotgun (WGS) entry which is preliminary data.</text>
</comment>
<dbReference type="InterPro" id="IPR007759">
    <property type="entry name" value="Asxl_HARE-HTH"/>
</dbReference>
<name>A0ABT8T5D3_9BACT</name>
<reference evidence="3 4" key="1">
    <citation type="submission" date="2023-06" db="EMBL/GenBank/DDBJ databases">
        <title>Campylobacter magnum sp. nov., isolated from cecal contents of domestic pigs (Sus scrofa domesticus).</title>
        <authorList>
            <person name="Papic B."/>
            <person name="Gruntar I."/>
        </authorList>
    </citation>
    <scope>NUCLEOTIDE SEQUENCE [LARGE SCALE GENOMIC DNA]</scope>
    <source>
        <strain evidence="4">34484-21</strain>
    </source>
</reference>
<evidence type="ECO:0000313" key="3">
    <source>
        <dbReference type="EMBL" id="MDO2408525.1"/>
    </source>
</evidence>
<dbReference type="PROSITE" id="PS51913">
    <property type="entry name" value="HTH_HARE"/>
    <property type="match status" value="1"/>
</dbReference>
<evidence type="ECO:0000256" key="1">
    <source>
        <dbReference type="ARBA" id="ARBA00023163"/>
    </source>
</evidence>
<feature type="domain" description="HTH HARE-type" evidence="2">
    <location>
        <begin position="7"/>
        <end position="86"/>
    </location>
</feature>
<evidence type="ECO:0000313" key="4">
    <source>
        <dbReference type="Proteomes" id="UP001171111"/>
    </source>
</evidence>
<evidence type="ECO:0000259" key="2">
    <source>
        <dbReference type="PROSITE" id="PS51913"/>
    </source>
</evidence>